<keyword evidence="1" id="KW-0378">Hydrolase</keyword>
<evidence type="ECO:0000313" key="5">
    <source>
        <dbReference type="EMBL" id="QEG25017.1"/>
    </source>
</evidence>
<dbReference type="OrthoDB" id="2513075at2"/>
<feature type="domain" description="CBM-cenC" evidence="3">
    <location>
        <begin position="222"/>
        <end position="325"/>
    </location>
</feature>
<dbReference type="KEGG" id="mff:MFFC18_49400"/>
<organism evidence="5 6">
    <name type="scientific">Mariniblastus fucicola</name>
    <dbReference type="NCBI Taxonomy" id="980251"/>
    <lineage>
        <taxon>Bacteria</taxon>
        <taxon>Pseudomonadati</taxon>
        <taxon>Planctomycetota</taxon>
        <taxon>Planctomycetia</taxon>
        <taxon>Pirellulales</taxon>
        <taxon>Pirellulaceae</taxon>
        <taxon>Mariniblastus</taxon>
    </lineage>
</organism>
<evidence type="ECO:0000313" key="6">
    <source>
        <dbReference type="Proteomes" id="UP000322214"/>
    </source>
</evidence>
<dbReference type="InterPro" id="IPR010496">
    <property type="entry name" value="AL/BT2_dom"/>
</dbReference>
<keyword evidence="6" id="KW-1185">Reference proteome</keyword>
<dbReference type="Pfam" id="PF02018">
    <property type="entry name" value="CBM_4_9"/>
    <property type="match status" value="1"/>
</dbReference>
<dbReference type="EMBL" id="CP042912">
    <property type="protein sequence ID" value="QEG25017.1"/>
    <property type="molecule type" value="Genomic_DNA"/>
</dbReference>
<reference evidence="5 6" key="1">
    <citation type="submission" date="2019-08" db="EMBL/GenBank/DDBJ databases">
        <title>Deep-cultivation of Planctomycetes and their phenomic and genomic characterization uncovers novel biology.</title>
        <authorList>
            <person name="Wiegand S."/>
            <person name="Jogler M."/>
            <person name="Boedeker C."/>
            <person name="Pinto D."/>
            <person name="Vollmers J."/>
            <person name="Rivas-Marin E."/>
            <person name="Kohn T."/>
            <person name="Peeters S.H."/>
            <person name="Heuer A."/>
            <person name="Rast P."/>
            <person name="Oberbeckmann S."/>
            <person name="Bunk B."/>
            <person name="Jeske O."/>
            <person name="Meyerdierks A."/>
            <person name="Storesund J.E."/>
            <person name="Kallscheuer N."/>
            <person name="Luecker S."/>
            <person name="Lage O.M."/>
            <person name="Pohl T."/>
            <person name="Merkel B.J."/>
            <person name="Hornburger P."/>
            <person name="Mueller R.-W."/>
            <person name="Bruemmer F."/>
            <person name="Labrenz M."/>
            <person name="Spormann A.M."/>
            <person name="Op den Camp H."/>
            <person name="Overmann J."/>
            <person name="Amann R."/>
            <person name="Jetten M.S.M."/>
            <person name="Mascher T."/>
            <person name="Medema M.H."/>
            <person name="Devos D.P."/>
            <person name="Kaster A.-K."/>
            <person name="Ovreas L."/>
            <person name="Rohde M."/>
            <person name="Galperin M.Y."/>
            <person name="Jogler C."/>
        </authorList>
    </citation>
    <scope>NUCLEOTIDE SEQUENCE [LARGE SCALE GENOMIC DNA]</scope>
    <source>
        <strain evidence="5 6">FC18</strain>
    </source>
</reference>
<evidence type="ECO:0000256" key="1">
    <source>
        <dbReference type="ARBA" id="ARBA00022801"/>
    </source>
</evidence>
<feature type="domain" description="3-keto-alpha-glucoside-1,2-lyase/3-keto-2-hydroxy-glucal hydratase" evidence="4">
    <location>
        <begin position="25"/>
        <end position="210"/>
    </location>
</feature>
<feature type="signal peptide" evidence="2">
    <location>
        <begin position="1"/>
        <end position="21"/>
    </location>
</feature>
<dbReference type="SUPFAM" id="SSF49785">
    <property type="entry name" value="Galactose-binding domain-like"/>
    <property type="match status" value="1"/>
</dbReference>
<name>A0A5B9PE83_9BACT</name>
<dbReference type="Pfam" id="PF06439">
    <property type="entry name" value="3keto-disac_hyd"/>
    <property type="match status" value="1"/>
</dbReference>
<dbReference type="GO" id="GO:0016798">
    <property type="term" value="F:hydrolase activity, acting on glycosyl bonds"/>
    <property type="evidence" value="ECO:0007669"/>
    <property type="project" value="InterPro"/>
</dbReference>
<proteinExistence type="predicted"/>
<dbReference type="InterPro" id="IPR008979">
    <property type="entry name" value="Galactose-bd-like_sf"/>
</dbReference>
<protein>
    <submittedName>
        <fullName evidence="5">Carbohydrate binding domain protein</fullName>
    </submittedName>
</protein>
<evidence type="ECO:0000259" key="4">
    <source>
        <dbReference type="Pfam" id="PF06439"/>
    </source>
</evidence>
<evidence type="ECO:0000259" key="3">
    <source>
        <dbReference type="Pfam" id="PF02018"/>
    </source>
</evidence>
<keyword evidence="2" id="KW-0732">Signal</keyword>
<dbReference type="RefSeq" id="WP_075082723.1">
    <property type="nucleotide sequence ID" value="NZ_CP042912.1"/>
</dbReference>
<dbReference type="Gene3D" id="2.60.120.260">
    <property type="entry name" value="Galactose-binding domain-like"/>
    <property type="match status" value="1"/>
</dbReference>
<dbReference type="AlphaFoldDB" id="A0A5B9PE83"/>
<dbReference type="PROSITE" id="PS51257">
    <property type="entry name" value="PROKAR_LIPOPROTEIN"/>
    <property type="match status" value="1"/>
</dbReference>
<dbReference type="STRING" id="980251.GCA_001642875_04925"/>
<dbReference type="Gene3D" id="2.60.120.560">
    <property type="entry name" value="Exo-inulinase, domain 1"/>
    <property type="match status" value="1"/>
</dbReference>
<accession>A0A5B9PE83</accession>
<feature type="chain" id="PRO_5023116129" evidence="2">
    <location>
        <begin position="22"/>
        <end position="357"/>
    </location>
</feature>
<dbReference type="Proteomes" id="UP000322214">
    <property type="component" value="Chromosome"/>
</dbReference>
<gene>
    <name evidence="5" type="ORF">MFFC18_49400</name>
</gene>
<dbReference type="InterPro" id="IPR003305">
    <property type="entry name" value="CenC_carb-bd"/>
</dbReference>
<sequence precursor="true">MKLLRLAFVFLTLFSTACASAQTDGYESLFNGKDLTGWSYLPTTEAQKKGRAGWKKADPNAPAWPIVETKVNFDGKLKSDDGRFVAQDSILVVTVPPESRKVQMLYSDAVVKGDFELRLEFRAANNADSGVFIRGHQLQCRDYPNTGPYKDLKKFKPNDWNELIVVVSGETARCTCNGEVLEEKFKVPAEGPIGVEGDRGKMEYRNIRIKRSSENLLKPTNEVDAWTFEQFEKGKGSISADGESIVFDVTHAGGANWHVQTYQTGLDLEDGAEYKVSFEIKADNDDAMVGVQASINEDDWHSIGFYKEIYPANKFETYEFTFWASDVVRNKNRIGFVIGAQAAKITVRNFSLVRVSQ</sequence>
<evidence type="ECO:0000256" key="2">
    <source>
        <dbReference type="SAM" id="SignalP"/>
    </source>
</evidence>